<evidence type="ECO:0000313" key="4">
    <source>
        <dbReference type="Proteomes" id="UP000266673"/>
    </source>
</evidence>
<dbReference type="Pfam" id="PF07714">
    <property type="entry name" value="PK_Tyr_Ser-Thr"/>
    <property type="match status" value="1"/>
</dbReference>
<dbReference type="PROSITE" id="PS50011">
    <property type="entry name" value="PROTEIN_KINASE_DOM"/>
    <property type="match status" value="1"/>
</dbReference>
<dbReference type="Gene3D" id="1.25.40.10">
    <property type="entry name" value="Tetratricopeptide repeat domain"/>
    <property type="match status" value="1"/>
</dbReference>
<sequence length="479" mass="55127">MSTNSNEMYKDGHRYYLGIEVEMDKHKAFTYYLKSAEAGNSMGIFKTAICYYYGVGVAEDKNKYEYWIKKDYQNGKCIHCNKDNTSEAWCQTCDPDITIQEWTSENEDIDYVMKEFQLKANTYDCVIEFISFNRLDNIKEIGKGGFSTVFSATWLDGIRKIDNDDYGNRIRARKQSSVVALKTLSSSEKTPLCFLKEFINHMKCTMIGSRLKIYGLTQNPRTNEYLMVFQYTNSGNLHKFLKERFQDLTWQTKLKLLHDISSDLKDIHYAGYIHADFHSGNILQDQHFNVSGNIQSYISDLGLSKNSDENTSIVYGVMPYIAPEVLRGGKFTKAADIYSFGVIMSEMSTGQRPFDGYEFGTELSVKICNGLRPEFVNGTPDCYIELANQCLNSDPEKRPNAQEVYNKLSTWNNIMKCSDNVNEIKKQFLSADKFIEKLPIIERKHQDSMYTSKIINTSQIKDSKQLDLKISDISIEDDD</sequence>
<dbReference type="OrthoDB" id="4062651at2759"/>
<dbReference type="EMBL" id="QKWP01000220">
    <property type="protein sequence ID" value="RIB24351.1"/>
    <property type="molecule type" value="Genomic_DNA"/>
</dbReference>
<dbReference type="GO" id="GO:0004674">
    <property type="term" value="F:protein serine/threonine kinase activity"/>
    <property type="evidence" value="ECO:0007669"/>
    <property type="project" value="TreeGrafter"/>
</dbReference>
<dbReference type="InterPro" id="IPR017441">
    <property type="entry name" value="Protein_kinase_ATP_BS"/>
</dbReference>
<accession>A0A397VRH2</accession>
<dbReference type="Proteomes" id="UP000266673">
    <property type="component" value="Unassembled WGS sequence"/>
</dbReference>
<comment type="caution">
    <text evidence="3">The sequence shown here is derived from an EMBL/GenBank/DDBJ whole genome shotgun (WGS) entry which is preliminary data.</text>
</comment>
<gene>
    <name evidence="3" type="ORF">C2G38_2242060</name>
</gene>
<dbReference type="STRING" id="44941.A0A397VRH2"/>
<evidence type="ECO:0000259" key="2">
    <source>
        <dbReference type="PROSITE" id="PS50011"/>
    </source>
</evidence>
<dbReference type="PANTHER" id="PTHR44329">
    <property type="entry name" value="SERINE/THREONINE-PROTEIN KINASE TNNI3K-RELATED"/>
    <property type="match status" value="1"/>
</dbReference>
<feature type="domain" description="Protein kinase" evidence="2">
    <location>
        <begin position="135"/>
        <end position="412"/>
    </location>
</feature>
<dbReference type="InterPro" id="IPR051681">
    <property type="entry name" value="Ser/Thr_Kinases-Pseudokinases"/>
</dbReference>
<dbReference type="SUPFAM" id="SSF56112">
    <property type="entry name" value="Protein kinase-like (PK-like)"/>
    <property type="match status" value="1"/>
</dbReference>
<organism evidence="3 4">
    <name type="scientific">Gigaspora rosea</name>
    <dbReference type="NCBI Taxonomy" id="44941"/>
    <lineage>
        <taxon>Eukaryota</taxon>
        <taxon>Fungi</taxon>
        <taxon>Fungi incertae sedis</taxon>
        <taxon>Mucoromycota</taxon>
        <taxon>Glomeromycotina</taxon>
        <taxon>Glomeromycetes</taxon>
        <taxon>Diversisporales</taxon>
        <taxon>Gigasporaceae</taxon>
        <taxon>Gigaspora</taxon>
    </lineage>
</organism>
<keyword evidence="3" id="KW-0418">Kinase</keyword>
<keyword evidence="1" id="KW-0547">Nucleotide-binding</keyword>
<dbReference type="InterPro" id="IPR000719">
    <property type="entry name" value="Prot_kinase_dom"/>
</dbReference>
<dbReference type="Gene3D" id="1.10.510.10">
    <property type="entry name" value="Transferase(Phosphotransferase) domain 1"/>
    <property type="match status" value="1"/>
</dbReference>
<keyword evidence="3" id="KW-0808">Transferase</keyword>
<dbReference type="AlphaFoldDB" id="A0A397VRH2"/>
<dbReference type="PROSITE" id="PS00107">
    <property type="entry name" value="PROTEIN_KINASE_ATP"/>
    <property type="match status" value="1"/>
</dbReference>
<dbReference type="InterPro" id="IPR011009">
    <property type="entry name" value="Kinase-like_dom_sf"/>
</dbReference>
<keyword evidence="1" id="KW-0067">ATP-binding</keyword>
<feature type="binding site" evidence="1">
    <location>
        <position position="174"/>
    </location>
    <ligand>
        <name>ATP</name>
        <dbReference type="ChEBI" id="CHEBI:30616"/>
    </ligand>
</feature>
<keyword evidence="4" id="KW-1185">Reference proteome</keyword>
<dbReference type="GO" id="GO:0005524">
    <property type="term" value="F:ATP binding"/>
    <property type="evidence" value="ECO:0007669"/>
    <property type="project" value="UniProtKB-UniRule"/>
</dbReference>
<dbReference type="SUPFAM" id="SSF81901">
    <property type="entry name" value="HCP-like"/>
    <property type="match status" value="1"/>
</dbReference>
<proteinExistence type="predicted"/>
<protein>
    <submittedName>
        <fullName evidence="3">Kinase-like domain-containing protein</fullName>
    </submittedName>
</protein>
<reference evidence="3 4" key="1">
    <citation type="submission" date="2018-06" db="EMBL/GenBank/DDBJ databases">
        <title>Comparative genomics reveals the genomic features of Rhizophagus irregularis, R. cerebriforme, R. diaphanum and Gigaspora rosea, and their symbiotic lifestyle signature.</title>
        <authorList>
            <person name="Morin E."/>
            <person name="San Clemente H."/>
            <person name="Chen E.C.H."/>
            <person name="De La Providencia I."/>
            <person name="Hainaut M."/>
            <person name="Kuo A."/>
            <person name="Kohler A."/>
            <person name="Murat C."/>
            <person name="Tang N."/>
            <person name="Roy S."/>
            <person name="Loubradou J."/>
            <person name="Henrissat B."/>
            <person name="Grigoriev I.V."/>
            <person name="Corradi N."/>
            <person name="Roux C."/>
            <person name="Martin F.M."/>
        </authorList>
    </citation>
    <scope>NUCLEOTIDE SEQUENCE [LARGE SCALE GENOMIC DNA]</scope>
    <source>
        <strain evidence="3 4">DAOM 194757</strain>
    </source>
</reference>
<name>A0A397VRH2_9GLOM</name>
<dbReference type="InterPro" id="IPR011990">
    <property type="entry name" value="TPR-like_helical_dom_sf"/>
</dbReference>
<evidence type="ECO:0000313" key="3">
    <source>
        <dbReference type="EMBL" id="RIB24351.1"/>
    </source>
</evidence>
<evidence type="ECO:0000256" key="1">
    <source>
        <dbReference type="PROSITE-ProRule" id="PRU10141"/>
    </source>
</evidence>
<dbReference type="InterPro" id="IPR001245">
    <property type="entry name" value="Ser-Thr/Tyr_kinase_cat_dom"/>
</dbReference>